<dbReference type="GeneID" id="71928987"/>
<dbReference type="AlphaFoldDB" id="A0A8U0A584"/>
<dbReference type="InterPro" id="IPR011042">
    <property type="entry name" value="6-blade_b-propeller_TolB-like"/>
</dbReference>
<dbReference type="Pfam" id="PF00326">
    <property type="entry name" value="Peptidase_S9"/>
    <property type="match status" value="1"/>
</dbReference>
<keyword evidence="1" id="KW-0378">Hydrolase</keyword>
<dbReference type="GO" id="GO:0006508">
    <property type="term" value="P:proteolysis"/>
    <property type="evidence" value="ECO:0007669"/>
    <property type="project" value="InterPro"/>
</dbReference>
<organism evidence="3 4">
    <name type="scientific">Halocatena salina</name>
    <dbReference type="NCBI Taxonomy" id="2934340"/>
    <lineage>
        <taxon>Archaea</taxon>
        <taxon>Methanobacteriati</taxon>
        <taxon>Methanobacteriota</taxon>
        <taxon>Stenosarchaea group</taxon>
        <taxon>Halobacteria</taxon>
        <taxon>Halobacteriales</taxon>
        <taxon>Natronomonadaceae</taxon>
        <taxon>Halocatena</taxon>
    </lineage>
</organism>
<evidence type="ECO:0000259" key="2">
    <source>
        <dbReference type="Pfam" id="PF00326"/>
    </source>
</evidence>
<dbReference type="SUPFAM" id="SSF53474">
    <property type="entry name" value="alpha/beta-Hydrolases"/>
    <property type="match status" value="1"/>
</dbReference>
<accession>A0A8U0A584</accession>
<evidence type="ECO:0000313" key="4">
    <source>
        <dbReference type="Proteomes" id="UP000831768"/>
    </source>
</evidence>
<dbReference type="PRINTS" id="PR00862">
    <property type="entry name" value="PROLIGOPTASE"/>
</dbReference>
<name>A0A8U0A584_9EURY</name>
<gene>
    <name evidence="3" type="ORF">MW046_13030</name>
</gene>
<feature type="domain" description="Peptidase S9 prolyl oligopeptidase catalytic" evidence="2">
    <location>
        <begin position="389"/>
        <end position="595"/>
    </location>
</feature>
<proteinExistence type="predicted"/>
<evidence type="ECO:0000256" key="1">
    <source>
        <dbReference type="ARBA" id="ARBA00022801"/>
    </source>
</evidence>
<keyword evidence="3" id="KW-0614">Plasmid</keyword>
<dbReference type="InterPro" id="IPR029058">
    <property type="entry name" value="AB_hydrolase_fold"/>
</dbReference>
<dbReference type="InterPro" id="IPR001375">
    <property type="entry name" value="Peptidase_S9_cat"/>
</dbReference>
<keyword evidence="4" id="KW-1185">Reference proteome</keyword>
<sequence length="596" mass="66415">MAYDIERYLAIRSASRPSFGPNGQIAFLMDTTGVSQVWCLTEPQGWPQQLTFHTESVTFASFSPTRDELVYGMDDGGNERWQLFRLSDDGSEEVNLTRHPDAIHQWGGWSHDGEHIAFTANRRSRDRFDGYVQHRASTDADLVIDGSDADLLSIVGWSPDDERLLAHEVHSNRNHDLHCFDRSSGETRLLTDPDREVRYPSVAWGPDGEDIYATTDWATDTLELATLDPETGKVTVVYEGGNWNVSDVRVDHDSRTLALARNVEGYSDLSLFELDSDQDLQPLVTLDGPDGVLSGLSFGPDGEQIAAAISASTANANVFVFDRGGAYTQWTDAATAGIPPETFRMPELVRFDSFDGLEIPAFLTLPERDDGPFPVIVDIHGGPEAQRRPSFRALRQYFVDNGYVVFEPNVRGSSGYGRTYMDLDNVERRMDTVRDIKAGVEWLTDREEIDASRVVAVGGSYGGFMVLASLTEYPELWAAGVDIVGIANLVTFLENTGPWRRQHREAEYGSLQETEFLESISPINSIENITAPLFVLHGENDPRVPVEEAEQIASEASEHVPTETLIFEDEGHGISKLENRITAYRRIVSFLDEHVS</sequence>
<evidence type="ECO:0000313" key="3">
    <source>
        <dbReference type="EMBL" id="UPM44370.1"/>
    </source>
</evidence>
<dbReference type="KEGG" id="haad:MW046_13030"/>
<dbReference type="SUPFAM" id="SSF82171">
    <property type="entry name" value="DPP6 N-terminal domain-like"/>
    <property type="match status" value="1"/>
</dbReference>
<dbReference type="EMBL" id="CP096020">
    <property type="protein sequence ID" value="UPM44370.1"/>
    <property type="molecule type" value="Genomic_DNA"/>
</dbReference>
<dbReference type="PANTHER" id="PTHR42776">
    <property type="entry name" value="SERINE PEPTIDASE S9 FAMILY MEMBER"/>
    <property type="match status" value="1"/>
</dbReference>
<dbReference type="GO" id="GO:0004252">
    <property type="term" value="F:serine-type endopeptidase activity"/>
    <property type="evidence" value="ECO:0007669"/>
    <property type="project" value="InterPro"/>
</dbReference>
<geneLocation type="plasmid" evidence="3 4">
    <name>unnamed1</name>
</geneLocation>
<dbReference type="Gene3D" id="3.40.50.1820">
    <property type="entry name" value="alpha/beta hydrolase"/>
    <property type="match status" value="1"/>
</dbReference>
<reference evidence="3" key="1">
    <citation type="submission" date="2022-04" db="EMBL/GenBank/DDBJ databases">
        <title>Halocatena sp. nov., isolated from a salt lake.</title>
        <authorList>
            <person name="Cui H.-L."/>
        </authorList>
    </citation>
    <scope>NUCLEOTIDE SEQUENCE</scope>
    <source>
        <strain evidence="3">AD-1</strain>
        <plasmid evidence="3">unnamed1</plasmid>
    </source>
</reference>
<dbReference type="RefSeq" id="WP_247995024.1">
    <property type="nucleotide sequence ID" value="NZ_CP096020.1"/>
</dbReference>
<dbReference type="Proteomes" id="UP000831768">
    <property type="component" value="Plasmid unnamed1"/>
</dbReference>
<protein>
    <submittedName>
        <fullName evidence="3">S9 family peptidase</fullName>
    </submittedName>
</protein>
<dbReference type="PANTHER" id="PTHR42776:SF27">
    <property type="entry name" value="DIPEPTIDYL PEPTIDASE FAMILY MEMBER 6"/>
    <property type="match status" value="1"/>
</dbReference>
<dbReference type="Gene3D" id="2.120.10.30">
    <property type="entry name" value="TolB, C-terminal domain"/>
    <property type="match status" value="2"/>
</dbReference>
<dbReference type="InterPro" id="IPR002470">
    <property type="entry name" value="Peptidase_S9A"/>
</dbReference>